<evidence type="ECO:0000256" key="1">
    <source>
        <dbReference type="ARBA" id="ARBA00000900"/>
    </source>
</evidence>
<dbReference type="Gene3D" id="3.30.40.10">
    <property type="entry name" value="Zinc/RING finger domain, C3HC4 (zinc finger)"/>
    <property type="match status" value="1"/>
</dbReference>
<feature type="region of interest" description="Disordered" evidence="6">
    <location>
        <begin position="181"/>
        <end position="201"/>
    </location>
</feature>
<dbReference type="PANTHER" id="PTHR45958">
    <property type="entry name" value="RING-TYPE E3 UBIQUITIN TRANSFERASE"/>
    <property type="match status" value="1"/>
</dbReference>
<dbReference type="SUPFAM" id="SSF48371">
    <property type="entry name" value="ARM repeat"/>
    <property type="match status" value="1"/>
</dbReference>
<reference evidence="8" key="1">
    <citation type="submission" date="2020-08" db="EMBL/GenBank/DDBJ databases">
        <title>Plant Genome Project.</title>
        <authorList>
            <person name="Zhang R.-G."/>
        </authorList>
    </citation>
    <scope>NUCLEOTIDE SEQUENCE</scope>
    <source>
        <strain evidence="8">WSP0</strain>
        <tissue evidence="8">Leaf</tissue>
    </source>
</reference>
<protein>
    <recommendedName>
        <fullName evidence="3">RING-type E3 ubiquitin transferase</fullName>
        <ecNumber evidence="3">2.3.2.27</ecNumber>
    </recommendedName>
</protein>
<dbReference type="GO" id="GO:0016567">
    <property type="term" value="P:protein ubiquitination"/>
    <property type="evidence" value="ECO:0007669"/>
    <property type="project" value="InterPro"/>
</dbReference>
<dbReference type="InterPro" id="IPR016024">
    <property type="entry name" value="ARM-type_fold"/>
</dbReference>
<evidence type="ECO:0000256" key="4">
    <source>
        <dbReference type="ARBA" id="ARBA00022679"/>
    </source>
</evidence>
<dbReference type="Pfam" id="PF04564">
    <property type="entry name" value="U-box"/>
    <property type="match status" value="1"/>
</dbReference>
<dbReference type="SUPFAM" id="SSF57850">
    <property type="entry name" value="RING/U-box"/>
    <property type="match status" value="1"/>
</dbReference>
<dbReference type="InterPro" id="IPR052608">
    <property type="entry name" value="U-box_domain_protein"/>
</dbReference>
<dbReference type="EMBL" id="JACTNZ010000009">
    <property type="protein sequence ID" value="KAG5532648.1"/>
    <property type="molecule type" value="Genomic_DNA"/>
</dbReference>
<keyword evidence="5" id="KW-0175">Coiled coil</keyword>
<organism evidence="8 9">
    <name type="scientific">Rhododendron griersonianum</name>
    <dbReference type="NCBI Taxonomy" id="479676"/>
    <lineage>
        <taxon>Eukaryota</taxon>
        <taxon>Viridiplantae</taxon>
        <taxon>Streptophyta</taxon>
        <taxon>Embryophyta</taxon>
        <taxon>Tracheophyta</taxon>
        <taxon>Spermatophyta</taxon>
        <taxon>Magnoliopsida</taxon>
        <taxon>eudicotyledons</taxon>
        <taxon>Gunneridae</taxon>
        <taxon>Pentapetalae</taxon>
        <taxon>asterids</taxon>
        <taxon>Ericales</taxon>
        <taxon>Ericaceae</taxon>
        <taxon>Ericoideae</taxon>
        <taxon>Rhodoreae</taxon>
        <taxon>Rhododendron</taxon>
    </lineage>
</organism>
<dbReference type="Gene3D" id="1.25.10.10">
    <property type="entry name" value="Leucine-rich Repeat Variant"/>
    <property type="match status" value="1"/>
</dbReference>
<evidence type="ECO:0000256" key="2">
    <source>
        <dbReference type="ARBA" id="ARBA00004906"/>
    </source>
</evidence>
<dbReference type="SMART" id="SM00504">
    <property type="entry name" value="Ubox"/>
    <property type="match status" value="1"/>
</dbReference>
<evidence type="ECO:0000256" key="3">
    <source>
        <dbReference type="ARBA" id="ARBA00012483"/>
    </source>
</evidence>
<evidence type="ECO:0000259" key="7">
    <source>
        <dbReference type="PROSITE" id="PS51698"/>
    </source>
</evidence>
<dbReference type="GO" id="GO:0061630">
    <property type="term" value="F:ubiquitin protein ligase activity"/>
    <property type="evidence" value="ECO:0007669"/>
    <property type="project" value="UniProtKB-EC"/>
</dbReference>
<dbReference type="AlphaFoldDB" id="A0AAV6IYJ2"/>
<evidence type="ECO:0000256" key="5">
    <source>
        <dbReference type="SAM" id="Coils"/>
    </source>
</evidence>
<dbReference type="EC" id="2.3.2.27" evidence="3"/>
<sequence length="472" mass="52938">MVPISSVAVSLLETISEIIASVEEAENWNLVEIGSYFYRVSAVVMELQNSSTDAANILHSLSKTIDLAKELVSRCQKRSEERSAIEQLEGVIKHIGEDLGSIPPSTYGNQVSLEIVITSLSKEMKSVHIKVTQISQTQLPEKNELEPQTETDLYSISSEDYMESVQSSGIARLNQVEQFGSTDRKGKWSQRHGSSGSSTNFPQVIQYMEPQYETFFCPLTKRIMDDPVTIESGVTYERKVITEWYEKFESPSDVVCPQTGQKLVKRASSTNMALKATIEEWKERNEMARIKVDRAALSRASSESMVFEALKDLQIICHKKHNNKLLIRSMDMLPLIGKFLESKDRNVRCATLELLLLLAEDDDKGKEMVAMSVNMPIIIRMLSNNHQPVKHTSLLLLLELSRSQSLCDKIGSVTGGILILIAMKCRETSDAFASDKADEILRNLEGSPDNIKRMADNGLMEPLLNHLIEGDF</sequence>
<dbReference type="PROSITE" id="PS51698">
    <property type="entry name" value="U_BOX"/>
    <property type="match status" value="1"/>
</dbReference>
<comment type="caution">
    <text evidence="8">The sequence shown here is derived from an EMBL/GenBank/DDBJ whole genome shotgun (WGS) entry which is preliminary data.</text>
</comment>
<evidence type="ECO:0000313" key="8">
    <source>
        <dbReference type="EMBL" id="KAG5532648.1"/>
    </source>
</evidence>
<dbReference type="PANTHER" id="PTHR45958:SF4">
    <property type="entry name" value="U-BOX DOMAIN-CONTAINING PROTEIN 42-RELATED"/>
    <property type="match status" value="1"/>
</dbReference>
<feature type="coiled-coil region" evidence="5">
    <location>
        <begin position="264"/>
        <end position="291"/>
    </location>
</feature>
<accession>A0AAV6IYJ2</accession>
<evidence type="ECO:0000256" key="6">
    <source>
        <dbReference type="SAM" id="MobiDB-lite"/>
    </source>
</evidence>
<feature type="compositionally biased region" description="Polar residues" evidence="6">
    <location>
        <begin position="191"/>
        <end position="201"/>
    </location>
</feature>
<keyword evidence="9" id="KW-1185">Reference proteome</keyword>
<name>A0AAV6IYJ2_9ERIC</name>
<dbReference type="InterPro" id="IPR011989">
    <property type="entry name" value="ARM-like"/>
</dbReference>
<feature type="domain" description="U-box" evidence="7">
    <location>
        <begin position="210"/>
        <end position="288"/>
    </location>
</feature>
<evidence type="ECO:0000313" key="9">
    <source>
        <dbReference type="Proteomes" id="UP000823749"/>
    </source>
</evidence>
<dbReference type="Proteomes" id="UP000823749">
    <property type="component" value="Chromosome 9"/>
</dbReference>
<dbReference type="InterPro" id="IPR013083">
    <property type="entry name" value="Znf_RING/FYVE/PHD"/>
</dbReference>
<comment type="pathway">
    <text evidence="2">Protein modification; protein ubiquitination.</text>
</comment>
<gene>
    <name evidence="8" type="ORF">RHGRI_027073</name>
</gene>
<keyword evidence="4" id="KW-0808">Transferase</keyword>
<comment type="catalytic activity">
    <reaction evidence="1">
        <text>S-ubiquitinyl-[E2 ubiquitin-conjugating enzyme]-L-cysteine + [acceptor protein]-L-lysine = [E2 ubiquitin-conjugating enzyme]-L-cysteine + N(6)-ubiquitinyl-[acceptor protein]-L-lysine.</text>
        <dbReference type="EC" id="2.3.2.27"/>
    </reaction>
</comment>
<dbReference type="InterPro" id="IPR003613">
    <property type="entry name" value="Ubox_domain"/>
</dbReference>
<proteinExistence type="predicted"/>